<dbReference type="AlphaFoldDB" id="A0A4U6X753"/>
<keyword evidence="2" id="KW-1133">Transmembrane helix</keyword>
<evidence type="ECO:0000313" key="4">
    <source>
        <dbReference type="Proteomes" id="UP000310108"/>
    </source>
</evidence>
<evidence type="ECO:0000256" key="1">
    <source>
        <dbReference type="SAM" id="MobiDB-lite"/>
    </source>
</evidence>
<evidence type="ECO:0000256" key="2">
    <source>
        <dbReference type="SAM" id="Phobius"/>
    </source>
</evidence>
<feature type="transmembrane region" description="Helical" evidence="2">
    <location>
        <begin position="241"/>
        <end position="258"/>
    </location>
</feature>
<comment type="caution">
    <text evidence="3">The sequence shown here is derived from an EMBL/GenBank/DDBJ whole genome shotgun (WGS) entry which is preliminary data.</text>
</comment>
<keyword evidence="2" id="KW-0472">Membrane</keyword>
<feature type="region of interest" description="Disordered" evidence="1">
    <location>
        <begin position="472"/>
        <end position="543"/>
    </location>
</feature>
<feature type="compositionally biased region" description="Acidic residues" evidence="1">
    <location>
        <begin position="510"/>
        <end position="521"/>
    </location>
</feature>
<name>A0A4U6X753_9PEZI</name>
<proteinExistence type="predicted"/>
<accession>A0A4U6X753</accession>
<reference evidence="3 4" key="1">
    <citation type="journal article" date="2019" name="PLoS ONE">
        <title>Comparative genome analysis indicates high evolutionary potential of pathogenicity genes in Colletotrichum tanaceti.</title>
        <authorList>
            <person name="Lelwala R.V."/>
            <person name="Korhonen P.K."/>
            <person name="Young N.D."/>
            <person name="Scott J.B."/>
            <person name="Ades P.A."/>
            <person name="Gasser R.B."/>
            <person name="Taylor P.W.J."/>
        </authorList>
    </citation>
    <scope>NUCLEOTIDE SEQUENCE [LARGE SCALE GENOMIC DNA]</scope>
    <source>
        <strain evidence="3">BRIP57314</strain>
    </source>
</reference>
<dbReference type="EMBL" id="PJEX01000318">
    <property type="protein sequence ID" value="TKW51312.1"/>
    <property type="molecule type" value="Genomic_DNA"/>
</dbReference>
<feature type="compositionally biased region" description="Low complexity" evidence="1">
    <location>
        <begin position="527"/>
        <end position="537"/>
    </location>
</feature>
<feature type="transmembrane region" description="Helical" evidence="2">
    <location>
        <begin position="109"/>
        <end position="129"/>
    </location>
</feature>
<sequence>MPPPPTFHYAKEIQICFSFMTRQTFHGPAPTSAGTASLWSQTCCSSTDPDGREHVAEPLVQEGLLAPVRHAGADDGHGPAQARVDAHAGVQLREVREGAADGRLHRCRVHAVVVGGVVVGVGVGVAVAAAVAAAVIAVGAVVGVIVVHAVVVALVPRERVQRRVEIQQQSLLIDVAGQRDVPAHRRVGLPVLDLAEQLGEEDEVVGRGLPPPPPPPMLLPMLLPMLMPMLMPLPYSPYGPYHGVALALALVVVVVAVVPHHAAAQVEDGGDQQDQVQPAAAQAADVRGRHELGGEQQQVVAEEELVAQPGVDGDHADRRRVEVVLGQEVLERLVQERVGGREEREDQGLRRHEVVEDRAVDVALGRLQGSICRDMAFNRTHLDKTENQGADAQDQRLLAVLAAHKGRDVLLEEAQRLIIVLGRDPVRRRRERLGGAVDGALGEEEVQDQVAAEGQRDELHREGVLRRRPWLSSSSESSSWLPPSRLMALGGGGGGARKLLASDTLRSSGEEEEEEEEEEDAIGTTVSSSSPSPSLPSMVVKGR</sequence>
<organism evidence="3 4">
    <name type="scientific">Colletotrichum tanaceti</name>
    <dbReference type="NCBI Taxonomy" id="1306861"/>
    <lineage>
        <taxon>Eukaryota</taxon>
        <taxon>Fungi</taxon>
        <taxon>Dikarya</taxon>
        <taxon>Ascomycota</taxon>
        <taxon>Pezizomycotina</taxon>
        <taxon>Sordariomycetes</taxon>
        <taxon>Hypocreomycetidae</taxon>
        <taxon>Glomerellales</taxon>
        <taxon>Glomerellaceae</taxon>
        <taxon>Colletotrichum</taxon>
        <taxon>Colletotrichum destructivum species complex</taxon>
    </lineage>
</organism>
<keyword evidence="2" id="KW-0812">Transmembrane</keyword>
<keyword evidence="4" id="KW-1185">Reference proteome</keyword>
<feature type="compositionally biased region" description="Low complexity" evidence="1">
    <location>
        <begin position="472"/>
        <end position="486"/>
    </location>
</feature>
<feature type="transmembrane region" description="Helical" evidence="2">
    <location>
        <begin position="135"/>
        <end position="155"/>
    </location>
</feature>
<protein>
    <submittedName>
        <fullName evidence="3">Uncharacterized protein</fullName>
    </submittedName>
</protein>
<gene>
    <name evidence="3" type="ORF">CTA1_13015</name>
</gene>
<dbReference type="Proteomes" id="UP000310108">
    <property type="component" value="Unassembled WGS sequence"/>
</dbReference>
<evidence type="ECO:0000313" key="3">
    <source>
        <dbReference type="EMBL" id="TKW51312.1"/>
    </source>
</evidence>